<evidence type="ECO:0000256" key="3">
    <source>
        <dbReference type="ARBA" id="ARBA00022806"/>
    </source>
</evidence>
<dbReference type="Gene3D" id="3.40.50.300">
    <property type="entry name" value="P-loop containing nucleotide triphosphate hydrolases"/>
    <property type="match status" value="2"/>
</dbReference>
<evidence type="ECO:0000256" key="7">
    <source>
        <dbReference type="ARBA" id="ARBA00034808"/>
    </source>
</evidence>
<evidence type="ECO:0000256" key="1">
    <source>
        <dbReference type="ARBA" id="ARBA00022741"/>
    </source>
</evidence>
<organism evidence="11 12">
    <name type="scientific">Stanieria cyanosphaera (strain ATCC 29371 / PCC 7437)</name>
    <dbReference type="NCBI Taxonomy" id="111780"/>
    <lineage>
        <taxon>Bacteria</taxon>
        <taxon>Bacillati</taxon>
        <taxon>Cyanobacteriota</taxon>
        <taxon>Cyanophyceae</taxon>
        <taxon>Pleurocapsales</taxon>
        <taxon>Dermocarpellaceae</taxon>
        <taxon>Stanieria</taxon>
    </lineage>
</organism>
<reference evidence="12" key="1">
    <citation type="journal article" date="2013" name="Proc. Natl. Acad. Sci. U.S.A.">
        <title>Improving the coverage of the cyanobacterial phylum using diversity-driven genome sequencing.</title>
        <authorList>
            <person name="Shih P.M."/>
            <person name="Wu D."/>
            <person name="Latifi A."/>
            <person name="Axen S.D."/>
            <person name="Fewer D.P."/>
            <person name="Talla E."/>
            <person name="Calteau A."/>
            <person name="Cai F."/>
            <person name="Tandeau de Marsac N."/>
            <person name="Rippka R."/>
            <person name="Herdman M."/>
            <person name="Sivonen K."/>
            <person name="Coursin T."/>
            <person name="Laurent T."/>
            <person name="Goodwin L."/>
            <person name="Nolan M."/>
            <person name="Davenport K.W."/>
            <person name="Han C.S."/>
            <person name="Rubin E.M."/>
            <person name="Eisen J.A."/>
            <person name="Woyke T."/>
            <person name="Gugger M."/>
            <person name="Kerfeld C.A."/>
        </authorList>
    </citation>
    <scope>NUCLEOTIDE SEQUENCE [LARGE SCALE GENOMIC DNA]</scope>
    <source>
        <strain evidence="12">ATCC 29371 / PCC 7437</strain>
    </source>
</reference>
<feature type="domain" description="UvrD-like helicase ATP-binding" evidence="10">
    <location>
        <begin position="298"/>
        <end position="622"/>
    </location>
</feature>
<keyword evidence="5" id="KW-0413">Isomerase</keyword>
<dbReference type="SUPFAM" id="SSF52540">
    <property type="entry name" value="P-loop containing nucleoside triphosphate hydrolases"/>
    <property type="match status" value="1"/>
</dbReference>
<dbReference type="PROSITE" id="PS51198">
    <property type="entry name" value="UVRD_HELICASE_ATP_BIND"/>
    <property type="match status" value="1"/>
</dbReference>
<keyword evidence="4 9" id="KW-0067">ATP-binding</keyword>
<dbReference type="GO" id="GO:0003677">
    <property type="term" value="F:DNA binding"/>
    <property type="evidence" value="ECO:0007669"/>
    <property type="project" value="InterPro"/>
</dbReference>
<dbReference type="STRING" id="111780.Sta7437_2197"/>
<dbReference type="InterPro" id="IPR000212">
    <property type="entry name" value="DNA_helicase_UvrD/REP"/>
</dbReference>
<dbReference type="EC" id="5.6.2.4" evidence="7"/>
<dbReference type="PANTHER" id="PTHR11070:SF2">
    <property type="entry name" value="ATP-DEPENDENT DNA HELICASE SRS2"/>
    <property type="match status" value="1"/>
</dbReference>
<keyword evidence="12" id="KW-1185">Reference proteome</keyword>
<evidence type="ECO:0000256" key="8">
    <source>
        <dbReference type="ARBA" id="ARBA00048988"/>
    </source>
</evidence>
<evidence type="ECO:0000256" key="2">
    <source>
        <dbReference type="ARBA" id="ARBA00022801"/>
    </source>
</evidence>
<name>K9XUJ2_STAC7</name>
<keyword evidence="3 9" id="KW-0347">Helicase</keyword>
<dbReference type="GO" id="GO:0043138">
    <property type="term" value="F:3'-5' DNA helicase activity"/>
    <property type="evidence" value="ECO:0007669"/>
    <property type="project" value="UniProtKB-EC"/>
</dbReference>
<gene>
    <name evidence="11" type="ordered locus">Sta7437_2197</name>
</gene>
<evidence type="ECO:0000256" key="6">
    <source>
        <dbReference type="ARBA" id="ARBA00034617"/>
    </source>
</evidence>
<evidence type="ECO:0000313" key="12">
    <source>
        <dbReference type="Proteomes" id="UP000010473"/>
    </source>
</evidence>
<dbReference type="OrthoDB" id="9787585at2"/>
<evidence type="ECO:0000259" key="10">
    <source>
        <dbReference type="PROSITE" id="PS51198"/>
    </source>
</evidence>
<evidence type="ECO:0000256" key="9">
    <source>
        <dbReference type="PROSITE-ProRule" id="PRU00560"/>
    </source>
</evidence>
<accession>K9XUJ2</accession>
<keyword evidence="1 9" id="KW-0547">Nucleotide-binding</keyword>
<evidence type="ECO:0000256" key="5">
    <source>
        <dbReference type="ARBA" id="ARBA00023235"/>
    </source>
</evidence>
<dbReference type="InterPro" id="IPR014016">
    <property type="entry name" value="UvrD-like_ATP-bd"/>
</dbReference>
<feature type="binding site" evidence="9">
    <location>
        <begin position="319"/>
        <end position="326"/>
    </location>
    <ligand>
        <name>ATP</name>
        <dbReference type="ChEBI" id="CHEBI:30616"/>
    </ligand>
</feature>
<dbReference type="PATRIC" id="fig|111780.3.peg.2289"/>
<dbReference type="Pfam" id="PF00580">
    <property type="entry name" value="UvrD-helicase"/>
    <property type="match status" value="1"/>
</dbReference>
<proteinExistence type="predicted"/>
<dbReference type="HOGENOM" id="CLU_004862_0_0_3"/>
<evidence type="ECO:0000256" key="4">
    <source>
        <dbReference type="ARBA" id="ARBA00022840"/>
    </source>
</evidence>
<dbReference type="AlphaFoldDB" id="K9XUJ2"/>
<sequence length="1244" mass="146654">MFVYRSDQFERQLSRYHSLSLQVDRLCQELEQMSLNDAQTRFERIYPYLKRKEGNFRLIARIYSLETERVLAWLTVFSRGSRDYHFFLRERENYGDGSLEGGVEQSIRQWLKVEKAKAKPIITTSPHLPENLLTWFKPPRWDLDTDSSVIYESEIWLDQLSQTEIFAHSSIYYQIIEKIVENFATIGESTQWQHLKLYGQEDKYVLFSPLTFVDYLSQQIIFLIAPFNHHPFDRELAEIVDSLSIRGNGRNWLQNTNNLSLETLTNLAKRTYPSYLLAVPEMWLAIQQGNGVNLALSAEEKAILHSVSTTKTLPLFLNGRAGSGKSTMLFYLFAEYCDRHIKECYKSKQNLYKKPHPLFLTYNRGVAELARSKVFSLLESNYRFLADRNEFKPIPSITPFFKTFRSFLLNLLPTETKIFFREDNYISFHRFRQLCRRSWRNYSPEKCWLAIRTFIKGYYLDERDQYFTDEDYQEIPKKEKSLSVEEFQQIYRHVWRWYQNYTKENQLWDDQDLIRQVLHLKCYRPEYTAIFCDEAQDFTRLELKLIMGISVFSRYDLEQEQFIDSFPFAFAGDPLQTLNPTGFRWESLQAAFYNEILSILTPTKKLPLDKHFTELKCNYRSVASIVGLSNLIQLWRKFLFNYSEIKPQQARKFSQFVPQKFIIGQNISSTAIQTLLKDTLILIPWDEGGEKDFVLQDEILGKFLTEENQAEIPWNILSTTAAKGLEFKQVILYKFGECCPRGLLQLKTEPKEEEKYFLNKLYVAISRATERLFIIDSPRGEEKLWQYASDRNFLEEFLNLIEHSETKIDWQQQIQLVEIGINPQIIASDDLESLAQTFKQDGLNTENPESLKRAYQAYQQLGNQHQAIFCLAWFLKFTSSFVKAGKHFLTLKDVSEACDCFWRGMAWQELLNLLSSQENQAQSFSQYQSLIPLIKFLAENNLSVQTNSEIIKLETLLNFTEFLARELQQSKLPEYLYTTQGQIALKKYPKIIHKLLEQNYPLSLLQWQQIGLVLASYGEFTNREIEKNAAECFYHGKNYALALKFWEKVVNEPEKSCETKYYFAKARVTGLPDGIEYLAKAQAHQTIIYLWVKSGKPQAELWLKYLAPALEALQYWNQALIVYCWLDNIKKVQTCWQLISKDTKSISLFKKLLKYYISHQYWQEAIATMSSDLNPEIAQTPLKYYFIYLLSKSQLTPNQLNQNQKNLYLDFIQQNIINNSDWQKYLLSEQIKTTLTKIGYLHSN</sequence>
<dbReference type="EMBL" id="CP003653">
    <property type="protein sequence ID" value="AFZ35746.1"/>
    <property type="molecule type" value="Genomic_DNA"/>
</dbReference>
<dbReference type="KEGG" id="scs:Sta7437_2197"/>
<protein>
    <recommendedName>
        <fullName evidence="7">DNA 3'-5' helicase</fullName>
        <ecNumber evidence="7">5.6.2.4</ecNumber>
    </recommendedName>
</protein>
<dbReference type="GO" id="GO:0005524">
    <property type="term" value="F:ATP binding"/>
    <property type="evidence" value="ECO:0007669"/>
    <property type="project" value="UniProtKB-UniRule"/>
</dbReference>
<comment type="catalytic activity">
    <reaction evidence="6">
        <text>Couples ATP hydrolysis with the unwinding of duplex DNA by translocating in the 3'-5' direction.</text>
        <dbReference type="EC" id="5.6.2.4"/>
    </reaction>
</comment>
<keyword evidence="2 9" id="KW-0378">Hydrolase</keyword>
<dbReference type="Pfam" id="PF13361">
    <property type="entry name" value="UvrD_C"/>
    <property type="match status" value="1"/>
</dbReference>
<dbReference type="GO" id="GO:0016887">
    <property type="term" value="F:ATP hydrolysis activity"/>
    <property type="evidence" value="ECO:0007669"/>
    <property type="project" value="RHEA"/>
</dbReference>
<dbReference type="InterPro" id="IPR027417">
    <property type="entry name" value="P-loop_NTPase"/>
</dbReference>
<dbReference type="InterPro" id="IPR014017">
    <property type="entry name" value="DNA_helicase_UvrD-like_C"/>
</dbReference>
<comment type="catalytic activity">
    <reaction evidence="8">
        <text>ATP + H2O = ADP + phosphate + H(+)</text>
        <dbReference type="Rhea" id="RHEA:13065"/>
        <dbReference type="ChEBI" id="CHEBI:15377"/>
        <dbReference type="ChEBI" id="CHEBI:15378"/>
        <dbReference type="ChEBI" id="CHEBI:30616"/>
        <dbReference type="ChEBI" id="CHEBI:43474"/>
        <dbReference type="ChEBI" id="CHEBI:456216"/>
        <dbReference type="EC" id="5.6.2.4"/>
    </reaction>
</comment>
<evidence type="ECO:0000313" key="11">
    <source>
        <dbReference type="EMBL" id="AFZ35746.1"/>
    </source>
</evidence>
<dbReference type="Proteomes" id="UP000010473">
    <property type="component" value="Chromosome"/>
</dbReference>
<dbReference type="eggNOG" id="COG0210">
    <property type="taxonomic scope" value="Bacteria"/>
</dbReference>
<dbReference type="GO" id="GO:0000725">
    <property type="term" value="P:recombinational repair"/>
    <property type="evidence" value="ECO:0007669"/>
    <property type="project" value="TreeGrafter"/>
</dbReference>
<dbReference type="PANTHER" id="PTHR11070">
    <property type="entry name" value="UVRD / RECB / PCRA DNA HELICASE FAMILY MEMBER"/>
    <property type="match status" value="1"/>
</dbReference>